<feature type="region of interest" description="Disordered" evidence="1">
    <location>
        <begin position="1"/>
        <end position="30"/>
    </location>
</feature>
<keyword evidence="3" id="KW-1185">Reference proteome</keyword>
<evidence type="ECO:0000313" key="2">
    <source>
        <dbReference type="EMBL" id="KAK8575394.1"/>
    </source>
</evidence>
<protein>
    <submittedName>
        <fullName evidence="2">Uncharacterized protein</fullName>
    </submittedName>
</protein>
<dbReference type="EMBL" id="JBBPBM010000007">
    <property type="protein sequence ID" value="KAK8575394.1"/>
    <property type="molecule type" value="Genomic_DNA"/>
</dbReference>
<evidence type="ECO:0000256" key="1">
    <source>
        <dbReference type="SAM" id="MobiDB-lite"/>
    </source>
</evidence>
<feature type="compositionally biased region" description="Basic and acidic residues" evidence="1">
    <location>
        <begin position="1"/>
        <end position="23"/>
    </location>
</feature>
<proteinExistence type="predicted"/>
<dbReference type="Proteomes" id="UP001472677">
    <property type="component" value="Unassembled WGS sequence"/>
</dbReference>
<name>A0ABR2FAX1_9ROSI</name>
<reference evidence="2 3" key="1">
    <citation type="journal article" date="2024" name="G3 (Bethesda)">
        <title>Genome assembly of Hibiscus sabdariffa L. provides insights into metabolisms of medicinal natural products.</title>
        <authorList>
            <person name="Kim T."/>
        </authorList>
    </citation>
    <scope>NUCLEOTIDE SEQUENCE [LARGE SCALE GENOMIC DNA]</scope>
    <source>
        <strain evidence="2">TK-2024</strain>
        <tissue evidence="2">Old leaves</tissue>
    </source>
</reference>
<sequence length="137" mass="15405">MESNVAEERVESNSPKAEEESKNEQTVISGDEGNFESCKNPIIVVVDHCAERYIHEFNEVELCSLGMGKSRSLITKVQCFGLHGKQTENGGVSSRLFFEHLVLYWTLIPTILKYNMNNDINRAQHSRGSKGSPSRES</sequence>
<organism evidence="2 3">
    <name type="scientific">Hibiscus sabdariffa</name>
    <name type="common">roselle</name>
    <dbReference type="NCBI Taxonomy" id="183260"/>
    <lineage>
        <taxon>Eukaryota</taxon>
        <taxon>Viridiplantae</taxon>
        <taxon>Streptophyta</taxon>
        <taxon>Embryophyta</taxon>
        <taxon>Tracheophyta</taxon>
        <taxon>Spermatophyta</taxon>
        <taxon>Magnoliopsida</taxon>
        <taxon>eudicotyledons</taxon>
        <taxon>Gunneridae</taxon>
        <taxon>Pentapetalae</taxon>
        <taxon>rosids</taxon>
        <taxon>malvids</taxon>
        <taxon>Malvales</taxon>
        <taxon>Malvaceae</taxon>
        <taxon>Malvoideae</taxon>
        <taxon>Hibiscus</taxon>
    </lineage>
</organism>
<comment type="caution">
    <text evidence="2">The sequence shown here is derived from an EMBL/GenBank/DDBJ whole genome shotgun (WGS) entry which is preliminary data.</text>
</comment>
<accession>A0ABR2FAX1</accession>
<gene>
    <name evidence="2" type="ORF">V6N12_063069</name>
</gene>
<evidence type="ECO:0000313" key="3">
    <source>
        <dbReference type="Proteomes" id="UP001472677"/>
    </source>
</evidence>